<evidence type="ECO:0000259" key="7">
    <source>
        <dbReference type="PROSITE" id="PS50249"/>
    </source>
</evidence>
<dbReference type="EMBL" id="JAOZFE010000001">
    <property type="protein sequence ID" value="MCW0952647.1"/>
    <property type="molecule type" value="Genomic_DNA"/>
</dbReference>
<proteinExistence type="inferred from homology"/>
<dbReference type="PANTHER" id="PTHR30471">
    <property type="entry name" value="DNA REPAIR PROTEIN RADC"/>
    <property type="match status" value="1"/>
</dbReference>
<comment type="caution">
    <text evidence="8">The sequence shown here is derived from an EMBL/GenBank/DDBJ whole genome shotgun (WGS) entry which is preliminary data.</text>
</comment>
<evidence type="ECO:0000256" key="6">
    <source>
        <dbReference type="ARBA" id="ARBA00023049"/>
    </source>
</evidence>
<gene>
    <name evidence="8" type="ORF">OIT44_00965</name>
</gene>
<dbReference type="SUPFAM" id="SSF102712">
    <property type="entry name" value="JAB1/MPN domain"/>
    <property type="match status" value="1"/>
</dbReference>
<dbReference type="RefSeq" id="WP_213409258.1">
    <property type="nucleotide sequence ID" value="NZ_CP074441.1"/>
</dbReference>
<feature type="domain" description="MPN" evidence="7">
    <location>
        <begin position="1"/>
        <end position="124"/>
    </location>
</feature>
<evidence type="ECO:0000256" key="2">
    <source>
        <dbReference type="ARBA" id="ARBA00022670"/>
    </source>
</evidence>
<dbReference type="InterPro" id="IPR001405">
    <property type="entry name" value="UPF0758"/>
</dbReference>
<protein>
    <submittedName>
        <fullName evidence="8">JAB domain-containing protein</fullName>
    </submittedName>
</protein>
<evidence type="ECO:0000256" key="4">
    <source>
        <dbReference type="ARBA" id="ARBA00022801"/>
    </source>
</evidence>
<keyword evidence="5" id="KW-0862">Zinc</keyword>
<keyword evidence="9" id="KW-1185">Reference proteome</keyword>
<dbReference type="PROSITE" id="PS50249">
    <property type="entry name" value="MPN"/>
    <property type="match status" value="1"/>
</dbReference>
<dbReference type="CDD" id="cd08071">
    <property type="entry name" value="MPN_DUF2466"/>
    <property type="match status" value="1"/>
</dbReference>
<accession>A0ABT3E2L2</accession>
<keyword evidence="3" id="KW-0479">Metal-binding</keyword>
<reference evidence="8 9" key="1">
    <citation type="submission" date="2022-10" db="EMBL/GenBank/DDBJ databases">
        <title>Weissella fermenti sp. nov., isolated from fermented cabbage.</title>
        <authorList>
            <person name="Lee J.K."/>
            <person name="Baek J.H."/>
            <person name="Choi D.G."/>
            <person name="Kim J.M."/>
            <person name="Jeon C.O."/>
        </authorList>
    </citation>
    <scope>NUCLEOTIDE SEQUENCE [LARGE SCALE GENOMIC DNA]</scope>
    <source>
        <strain evidence="8 9">KACC 18534</strain>
    </source>
</reference>
<evidence type="ECO:0000313" key="9">
    <source>
        <dbReference type="Proteomes" id="UP001526225"/>
    </source>
</evidence>
<evidence type="ECO:0000256" key="1">
    <source>
        <dbReference type="ARBA" id="ARBA00010243"/>
    </source>
</evidence>
<sequence length="137" mass="15713">MKITSIEGLGNQLYRQYGHEPQEHCWVLSVNTQMEILDYVQVALGTINHVTIHPRDVFRRLVSVNAYGYILVHNHPGGGLNPSEADMRILQQFVACSALMQIHLLDFMIISKSGYYSVRTKQEWPEISLNSLLDLWT</sequence>
<dbReference type="PANTHER" id="PTHR30471:SF3">
    <property type="entry name" value="UPF0758 PROTEIN YEES-RELATED"/>
    <property type="match status" value="1"/>
</dbReference>
<comment type="similarity">
    <text evidence="1">Belongs to the UPF0758 family.</text>
</comment>
<name>A0ABT3E2L2_9LACO</name>
<dbReference type="InterPro" id="IPR025657">
    <property type="entry name" value="RadC_JAB"/>
</dbReference>
<dbReference type="Proteomes" id="UP001526225">
    <property type="component" value="Unassembled WGS sequence"/>
</dbReference>
<keyword evidence="2" id="KW-0645">Protease</keyword>
<organism evidence="8 9">
    <name type="scientific">Weissella ceti</name>
    <dbReference type="NCBI Taxonomy" id="759620"/>
    <lineage>
        <taxon>Bacteria</taxon>
        <taxon>Bacillati</taxon>
        <taxon>Bacillota</taxon>
        <taxon>Bacilli</taxon>
        <taxon>Lactobacillales</taxon>
        <taxon>Lactobacillaceae</taxon>
        <taxon>Weissella</taxon>
    </lineage>
</organism>
<evidence type="ECO:0000256" key="3">
    <source>
        <dbReference type="ARBA" id="ARBA00022723"/>
    </source>
</evidence>
<dbReference type="InterPro" id="IPR037518">
    <property type="entry name" value="MPN"/>
</dbReference>
<evidence type="ECO:0000256" key="5">
    <source>
        <dbReference type="ARBA" id="ARBA00022833"/>
    </source>
</evidence>
<dbReference type="Pfam" id="PF04002">
    <property type="entry name" value="RadC"/>
    <property type="match status" value="1"/>
</dbReference>
<evidence type="ECO:0000313" key="8">
    <source>
        <dbReference type="EMBL" id="MCW0952647.1"/>
    </source>
</evidence>
<dbReference type="Gene3D" id="3.40.140.10">
    <property type="entry name" value="Cytidine Deaminase, domain 2"/>
    <property type="match status" value="1"/>
</dbReference>
<keyword evidence="4" id="KW-0378">Hydrolase</keyword>
<keyword evidence="6" id="KW-0482">Metalloprotease</keyword>